<dbReference type="SUPFAM" id="SSF50978">
    <property type="entry name" value="WD40 repeat-like"/>
    <property type="match status" value="1"/>
</dbReference>
<dbReference type="InterPro" id="IPR001680">
    <property type="entry name" value="WD40_rpt"/>
</dbReference>
<dbReference type="Gene3D" id="2.130.10.10">
    <property type="entry name" value="YVTN repeat-like/Quinoprotein amine dehydrogenase"/>
    <property type="match status" value="1"/>
</dbReference>
<organism evidence="4 5">
    <name type="scientific">Stephania japonica</name>
    <dbReference type="NCBI Taxonomy" id="461633"/>
    <lineage>
        <taxon>Eukaryota</taxon>
        <taxon>Viridiplantae</taxon>
        <taxon>Streptophyta</taxon>
        <taxon>Embryophyta</taxon>
        <taxon>Tracheophyta</taxon>
        <taxon>Spermatophyta</taxon>
        <taxon>Magnoliopsida</taxon>
        <taxon>Ranunculales</taxon>
        <taxon>Menispermaceae</taxon>
        <taxon>Menispermoideae</taxon>
        <taxon>Cissampelideae</taxon>
        <taxon>Stephania</taxon>
    </lineage>
</organism>
<accession>A0AAP0PFI9</accession>
<dbReference type="SMART" id="SM00320">
    <property type="entry name" value="WD40"/>
    <property type="match status" value="1"/>
</dbReference>
<evidence type="ECO:0000256" key="2">
    <source>
        <dbReference type="ARBA" id="ARBA00022737"/>
    </source>
</evidence>
<gene>
    <name evidence="4" type="ORF">Sjap_009535</name>
</gene>
<dbReference type="InterPro" id="IPR051179">
    <property type="entry name" value="WD_repeat_multifunction"/>
</dbReference>
<proteinExistence type="predicted"/>
<evidence type="ECO:0000256" key="1">
    <source>
        <dbReference type="ARBA" id="ARBA00022574"/>
    </source>
</evidence>
<comment type="caution">
    <text evidence="4">The sequence shown here is derived from an EMBL/GenBank/DDBJ whole genome shotgun (WGS) entry which is preliminary data.</text>
</comment>
<dbReference type="Proteomes" id="UP001417504">
    <property type="component" value="Unassembled WGS sequence"/>
</dbReference>
<evidence type="ECO:0000313" key="4">
    <source>
        <dbReference type="EMBL" id="KAK9138941.1"/>
    </source>
</evidence>
<dbReference type="PROSITE" id="PS50082">
    <property type="entry name" value="WD_REPEATS_2"/>
    <property type="match status" value="1"/>
</dbReference>
<dbReference type="AlphaFoldDB" id="A0AAP0PFI9"/>
<keyword evidence="2" id="KW-0677">Repeat</keyword>
<sequence length="97" mass="10494">MDFFTSCSFLFFFVDYLPVLIVNDLFQNNIYLFTGHKDSVSCLALSADGQLLASVSLDGPVQVWDISSGSLKCTLEGPGGGIEVASERTFGLGWFIG</sequence>
<keyword evidence="1 3" id="KW-0853">WD repeat</keyword>
<dbReference type="PANTHER" id="PTHR19857">
    <property type="entry name" value="MITOCHONDRIAL DIVISION PROTEIN 1-RELATED"/>
    <property type="match status" value="1"/>
</dbReference>
<name>A0AAP0PFI9_9MAGN</name>
<dbReference type="InterPro" id="IPR015943">
    <property type="entry name" value="WD40/YVTN_repeat-like_dom_sf"/>
</dbReference>
<dbReference type="PROSITE" id="PS50294">
    <property type="entry name" value="WD_REPEATS_REGION"/>
    <property type="match status" value="1"/>
</dbReference>
<feature type="repeat" description="WD" evidence="3">
    <location>
        <begin position="33"/>
        <end position="74"/>
    </location>
</feature>
<dbReference type="PANTHER" id="PTHR19857:SF8">
    <property type="entry name" value="ANGIO-ASSOCIATED MIGRATORY CELL PROTEIN"/>
    <property type="match status" value="1"/>
</dbReference>
<evidence type="ECO:0000256" key="3">
    <source>
        <dbReference type="PROSITE-ProRule" id="PRU00221"/>
    </source>
</evidence>
<evidence type="ECO:0000313" key="5">
    <source>
        <dbReference type="Proteomes" id="UP001417504"/>
    </source>
</evidence>
<reference evidence="4 5" key="1">
    <citation type="submission" date="2024-01" db="EMBL/GenBank/DDBJ databases">
        <title>Genome assemblies of Stephania.</title>
        <authorList>
            <person name="Yang L."/>
        </authorList>
    </citation>
    <scope>NUCLEOTIDE SEQUENCE [LARGE SCALE GENOMIC DNA]</scope>
    <source>
        <strain evidence="4">QJT</strain>
        <tissue evidence="4">Leaf</tissue>
    </source>
</reference>
<protein>
    <submittedName>
        <fullName evidence="4">Uncharacterized protein</fullName>
    </submittedName>
</protein>
<dbReference type="EMBL" id="JBBNAE010000003">
    <property type="protein sequence ID" value="KAK9138941.1"/>
    <property type="molecule type" value="Genomic_DNA"/>
</dbReference>
<dbReference type="InterPro" id="IPR036322">
    <property type="entry name" value="WD40_repeat_dom_sf"/>
</dbReference>
<dbReference type="Pfam" id="PF00400">
    <property type="entry name" value="WD40"/>
    <property type="match status" value="1"/>
</dbReference>
<keyword evidence="5" id="KW-1185">Reference proteome</keyword>